<evidence type="ECO:0000313" key="2">
    <source>
        <dbReference type="Proteomes" id="UP000054477"/>
    </source>
</evidence>
<accession>A0A0C9XQI1</accession>
<dbReference type="EMBL" id="KN838548">
    <property type="protein sequence ID" value="KIK07311.1"/>
    <property type="molecule type" value="Genomic_DNA"/>
</dbReference>
<dbReference type="AlphaFoldDB" id="A0A0C9XQI1"/>
<evidence type="ECO:0000313" key="1">
    <source>
        <dbReference type="EMBL" id="KIK07311.1"/>
    </source>
</evidence>
<dbReference type="HOGENOM" id="CLU_2622384_0_0_1"/>
<reference evidence="2" key="2">
    <citation type="submission" date="2015-01" db="EMBL/GenBank/DDBJ databases">
        <title>Evolutionary Origins and Diversification of the Mycorrhizal Mutualists.</title>
        <authorList>
            <consortium name="DOE Joint Genome Institute"/>
            <consortium name="Mycorrhizal Genomics Consortium"/>
            <person name="Kohler A."/>
            <person name="Kuo A."/>
            <person name="Nagy L.G."/>
            <person name="Floudas D."/>
            <person name="Copeland A."/>
            <person name="Barry K.W."/>
            <person name="Cichocki N."/>
            <person name="Veneault-Fourrey C."/>
            <person name="LaButti K."/>
            <person name="Lindquist E.A."/>
            <person name="Lipzen A."/>
            <person name="Lundell T."/>
            <person name="Morin E."/>
            <person name="Murat C."/>
            <person name="Riley R."/>
            <person name="Ohm R."/>
            <person name="Sun H."/>
            <person name="Tunlid A."/>
            <person name="Henrissat B."/>
            <person name="Grigoriev I.V."/>
            <person name="Hibbett D.S."/>
            <person name="Martin F."/>
        </authorList>
    </citation>
    <scope>NUCLEOTIDE SEQUENCE [LARGE SCALE GENOMIC DNA]</scope>
    <source>
        <strain evidence="2">LaAM-08-1</strain>
    </source>
</reference>
<name>A0A0C9XQI1_9AGAR</name>
<reference evidence="1 2" key="1">
    <citation type="submission" date="2014-04" db="EMBL/GenBank/DDBJ databases">
        <authorList>
            <consortium name="DOE Joint Genome Institute"/>
            <person name="Kuo A."/>
            <person name="Kohler A."/>
            <person name="Nagy L.G."/>
            <person name="Floudas D."/>
            <person name="Copeland A."/>
            <person name="Barry K.W."/>
            <person name="Cichocki N."/>
            <person name="Veneault-Fourrey C."/>
            <person name="LaButti K."/>
            <person name="Lindquist E.A."/>
            <person name="Lipzen A."/>
            <person name="Lundell T."/>
            <person name="Morin E."/>
            <person name="Murat C."/>
            <person name="Sun H."/>
            <person name="Tunlid A."/>
            <person name="Henrissat B."/>
            <person name="Grigoriev I.V."/>
            <person name="Hibbett D.S."/>
            <person name="Martin F."/>
            <person name="Nordberg H.P."/>
            <person name="Cantor M.N."/>
            <person name="Hua S.X."/>
        </authorList>
    </citation>
    <scope>NUCLEOTIDE SEQUENCE [LARGE SCALE GENOMIC DNA]</scope>
    <source>
        <strain evidence="1 2">LaAM-08-1</strain>
    </source>
</reference>
<keyword evidence="2" id="KW-1185">Reference proteome</keyword>
<proteinExistence type="predicted"/>
<protein>
    <submittedName>
        <fullName evidence="1">Unplaced genomic scaffold K443scaffold_13, whole genome shotgun sequence</fullName>
    </submittedName>
</protein>
<organism evidence="1 2">
    <name type="scientific">Laccaria amethystina LaAM-08-1</name>
    <dbReference type="NCBI Taxonomy" id="1095629"/>
    <lineage>
        <taxon>Eukaryota</taxon>
        <taxon>Fungi</taxon>
        <taxon>Dikarya</taxon>
        <taxon>Basidiomycota</taxon>
        <taxon>Agaricomycotina</taxon>
        <taxon>Agaricomycetes</taxon>
        <taxon>Agaricomycetidae</taxon>
        <taxon>Agaricales</taxon>
        <taxon>Agaricineae</taxon>
        <taxon>Hydnangiaceae</taxon>
        <taxon>Laccaria</taxon>
    </lineage>
</organism>
<gene>
    <name evidence="1" type="ORF">K443DRAFT_203370</name>
</gene>
<dbReference type="Proteomes" id="UP000054477">
    <property type="component" value="Unassembled WGS sequence"/>
</dbReference>
<sequence length="78" mass="8866">MQLKEKEKSPPLIQQLLHPLLRDALHLSMLARTYCDYSLDTTVLISFAPTSSIPVPMLDFIRDLTSNNTTLLINAFHL</sequence>